<dbReference type="EMBL" id="OZ021745">
    <property type="protein sequence ID" value="CAK9312381.1"/>
    <property type="molecule type" value="Genomic_DNA"/>
</dbReference>
<protein>
    <submittedName>
        <fullName evidence="2">Uncharacterized protein</fullName>
    </submittedName>
</protein>
<name>A0ABP0XZN3_9ROSI</name>
<reference evidence="2 3" key="1">
    <citation type="submission" date="2024-03" db="EMBL/GenBank/DDBJ databases">
        <authorList>
            <person name="Gkanogiannis A."/>
            <person name="Becerra Lopez-Lavalle L."/>
        </authorList>
    </citation>
    <scope>NUCLEOTIDE SEQUENCE [LARGE SCALE GENOMIC DNA]</scope>
</reference>
<keyword evidence="3" id="KW-1185">Reference proteome</keyword>
<accession>A0ABP0XZN3</accession>
<gene>
    <name evidence="2" type="ORF">CITCOLO1_LOCUS4067</name>
</gene>
<dbReference type="Proteomes" id="UP001642487">
    <property type="component" value="Chromosome 11"/>
</dbReference>
<feature type="region of interest" description="Disordered" evidence="1">
    <location>
        <begin position="1"/>
        <end position="43"/>
    </location>
</feature>
<evidence type="ECO:0000256" key="1">
    <source>
        <dbReference type="SAM" id="MobiDB-lite"/>
    </source>
</evidence>
<proteinExistence type="predicted"/>
<sequence length="80" mass="8859">MIAAAEMDQEDEPSTPTSEEFRIGVPNLTCPPPPRKPKSLPGPITMSITLHNNNNNNNNNGRKYFIPYSQLHAFFASNSS</sequence>
<evidence type="ECO:0000313" key="3">
    <source>
        <dbReference type="Proteomes" id="UP001642487"/>
    </source>
</evidence>
<organism evidence="2 3">
    <name type="scientific">Citrullus colocynthis</name>
    <name type="common">colocynth</name>
    <dbReference type="NCBI Taxonomy" id="252529"/>
    <lineage>
        <taxon>Eukaryota</taxon>
        <taxon>Viridiplantae</taxon>
        <taxon>Streptophyta</taxon>
        <taxon>Embryophyta</taxon>
        <taxon>Tracheophyta</taxon>
        <taxon>Spermatophyta</taxon>
        <taxon>Magnoliopsida</taxon>
        <taxon>eudicotyledons</taxon>
        <taxon>Gunneridae</taxon>
        <taxon>Pentapetalae</taxon>
        <taxon>rosids</taxon>
        <taxon>fabids</taxon>
        <taxon>Cucurbitales</taxon>
        <taxon>Cucurbitaceae</taxon>
        <taxon>Benincaseae</taxon>
        <taxon>Citrullus</taxon>
    </lineage>
</organism>
<evidence type="ECO:0000313" key="2">
    <source>
        <dbReference type="EMBL" id="CAK9312381.1"/>
    </source>
</evidence>